<dbReference type="SUPFAM" id="SSF51735">
    <property type="entry name" value="NAD(P)-binding Rossmann-fold domains"/>
    <property type="match status" value="1"/>
</dbReference>
<accession>A0A1H7I3A3</accession>
<evidence type="ECO:0000259" key="1">
    <source>
        <dbReference type="Pfam" id="PF01370"/>
    </source>
</evidence>
<dbReference type="PANTHER" id="PTHR48079:SF6">
    <property type="entry name" value="NAD(P)-BINDING DOMAIN-CONTAINING PROTEIN-RELATED"/>
    <property type="match status" value="1"/>
</dbReference>
<sequence>MADILISGASGFIGRWLCRTLTQQGHTVYALLRDPSQLPKLREQCTQLGGRGEALHGIHGDIRQPLWGLNEPQRWQTIYHLAAQFAWHLSAHTARASNVQGSLHAVDLAAQQDARLILIGGFMACNTDYLAELGIDPQQPERSDWPALYRRTGAYEASKLEGLFRAQAYAHEREVALTCVHPATVCGDAQHGQVPVEQPFAQLLQALQKKRLRAVPGSPAHWLPLVSADSLAALLASLVNVPAEQAPPQLLAMDPQTPALGELLQQLAGALSVPAPRGYVPLRLLDGLLRLPLLARYLMTSREGLAFIRRERLTDAYQATARYMQAQALHWPILSDCLARSAQYALAQTAGIKKPGQ</sequence>
<dbReference type="InterPro" id="IPR001509">
    <property type="entry name" value="Epimerase_deHydtase"/>
</dbReference>
<feature type="domain" description="NAD-dependent epimerase/dehydratase" evidence="1">
    <location>
        <begin position="4"/>
        <end position="243"/>
    </location>
</feature>
<protein>
    <submittedName>
        <fullName evidence="2">Nucleoside-diphosphate-sugar epimerase</fullName>
    </submittedName>
</protein>
<dbReference type="EMBL" id="FOAS01000003">
    <property type="protein sequence ID" value="SEK57073.1"/>
    <property type="molecule type" value="Genomic_DNA"/>
</dbReference>
<dbReference type="AlphaFoldDB" id="A0A1H7I3A3"/>
<dbReference type="Pfam" id="PF01370">
    <property type="entry name" value="Epimerase"/>
    <property type="match status" value="1"/>
</dbReference>
<name>A0A1H7I3A3_9GAMM</name>
<dbReference type="GO" id="GO:0004029">
    <property type="term" value="F:aldehyde dehydrogenase (NAD+) activity"/>
    <property type="evidence" value="ECO:0007669"/>
    <property type="project" value="TreeGrafter"/>
</dbReference>
<dbReference type="GO" id="GO:0005737">
    <property type="term" value="C:cytoplasm"/>
    <property type="evidence" value="ECO:0007669"/>
    <property type="project" value="TreeGrafter"/>
</dbReference>
<dbReference type="InterPro" id="IPR051783">
    <property type="entry name" value="NAD(P)-dependent_oxidoreduct"/>
</dbReference>
<dbReference type="Proteomes" id="UP000185766">
    <property type="component" value="Unassembled WGS sequence"/>
</dbReference>
<proteinExistence type="predicted"/>
<reference evidence="2 3" key="1">
    <citation type="submission" date="2016-10" db="EMBL/GenBank/DDBJ databases">
        <authorList>
            <person name="de Groot N.N."/>
        </authorList>
    </citation>
    <scope>NUCLEOTIDE SEQUENCE [LARGE SCALE GENOMIC DNA]</scope>
    <source>
        <strain evidence="2 3">JCM 19513</strain>
    </source>
</reference>
<gene>
    <name evidence="2" type="ORF">SAMN05216214_103183</name>
</gene>
<dbReference type="InterPro" id="IPR036291">
    <property type="entry name" value="NAD(P)-bd_dom_sf"/>
</dbReference>
<keyword evidence="3" id="KW-1185">Reference proteome</keyword>
<evidence type="ECO:0000313" key="3">
    <source>
        <dbReference type="Proteomes" id="UP000185766"/>
    </source>
</evidence>
<dbReference type="STRING" id="1429083.GCA_001885685_03380"/>
<dbReference type="RefSeq" id="WP_074865379.1">
    <property type="nucleotide sequence ID" value="NZ_FOAS01000003.1"/>
</dbReference>
<dbReference type="Gene3D" id="3.40.50.720">
    <property type="entry name" value="NAD(P)-binding Rossmann-like Domain"/>
    <property type="match status" value="1"/>
</dbReference>
<evidence type="ECO:0000313" key="2">
    <source>
        <dbReference type="EMBL" id="SEK57073.1"/>
    </source>
</evidence>
<organism evidence="2 3">
    <name type="scientific">Atopomonas hussainii</name>
    <dbReference type="NCBI Taxonomy" id="1429083"/>
    <lineage>
        <taxon>Bacteria</taxon>
        <taxon>Pseudomonadati</taxon>
        <taxon>Pseudomonadota</taxon>
        <taxon>Gammaproteobacteria</taxon>
        <taxon>Pseudomonadales</taxon>
        <taxon>Pseudomonadaceae</taxon>
        <taxon>Atopomonas</taxon>
    </lineage>
</organism>
<dbReference type="PANTHER" id="PTHR48079">
    <property type="entry name" value="PROTEIN YEEZ"/>
    <property type="match status" value="1"/>
</dbReference>